<keyword evidence="4 6" id="KW-0720">Serine protease</keyword>
<evidence type="ECO:0000259" key="10">
    <source>
        <dbReference type="Pfam" id="PF02897"/>
    </source>
</evidence>
<feature type="region of interest" description="Disordered" evidence="7">
    <location>
        <begin position="785"/>
        <end position="816"/>
    </location>
</feature>
<dbReference type="Proteomes" id="UP000007264">
    <property type="component" value="Unassembled WGS sequence"/>
</dbReference>
<dbReference type="InterPro" id="IPR051543">
    <property type="entry name" value="Serine_Peptidase_S9A"/>
</dbReference>
<dbReference type="Pfam" id="PF02897">
    <property type="entry name" value="Peptidase_S9_N"/>
    <property type="match status" value="1"/>
</dbReference>
<evidence type="ECO:0000256" key="4">
    <source>
        <dbReference type="ARBA" id="ARBA00022825"/>
    </source>
</evidence>
<evidence type="ECO:0000256" key="3">
    <source>
        <dbReference type="ARBA" id="ARBA00022801"/>
    </source>
</evidence>
<dbReference type="eggNOG" id="KOG2237">
    <property type="taxonomic scope" value="Eukaryota"/>
</dbReference>
<dbReference type="EMBL" id="AGSI01000004">
    <property type="protein sequence ID" value="EIE25518.1"/>
    <property type="molecule type" value="Genomic_DNA"/>
</dbReference>
<comment type="function">
    <text evidence="5">Serine peptidase whose precise substrate specificity remains unclear. Does not cleave peptides after a arginine or lysine residue. Regulates trans-Golgi network morphology and sorting by regulating the membrane binding of the AP-1 complex. May play a role in the regulation of synaptic vesicle exocytosis.</text>
</comment>
<keyword evidence="8" id="KW-0472">Membrane</keyword>
<dbReference type="AlphaFoldDB" id="I0Z4E9"/>
<accession>I0Z4E9</accession>
<comment type="similarity">
    <text evidence="1 6">Belongs to the peptidase S9A family.</text>
</comment>
<keyword evidence="3 6" id="KW-0378">Hydrolase</keyword>
<keyword evidence="8" id="KW-1133">Transmembrane helix</keyword>
<feature type="domain" description="Peptidase S9 prolyl oligopeptidase catalytic" evidence="9">
    <location>
        <begin position="498"/>
        <end position="710"/>
    </location>
</feature>
<dbReference type="Pfam" id="PF00326">
    <property type="entry name" value="Peptidase_S9"/>
    <property type="match status" value="1"/>
</dbReference>
<dbReference type="GO" id="GO:0004252">
    <property type="term" value="F:serine-type endopeptidase activity"/>
    <property type="evidence" value="ECO:0007669"/>
    <property type="project" value="UniProtKB-UniRule"/>
</dbReference>
<reference evidence="11 12" key="1">
    <citation type="journal article" date="2012" name="Genome Biol.">
        <title>The genome of the polar eukaryotic microalga coccomyxa subellipsoidea reveals traits of cold adaptation.</title>
        <authorList>
            <person name="Blanc G."/>
            <person name="Agarkova I."/>
            <person name="Grimwood J."/>
            <person name="Kuo A."/>
            <person name="Brueggeman A."/>
            <person name="Dunigan D."/>
            <person name="Gurnon J."/>
            <person name="Ladunga I."/>
            <person name="Lindquist E."/>
            <person name="Lucas S."/>
            <person name="Pangilinan J."/>
            <person name="Proschold T."/>
            <person name="Salamov A."/>
            <person name="Schmutz J."/>
            <person name="Weeks D."/>
            <person name="Yamada T."/>
            <person name="Claverie J.M."/>
            <person name="Grigoriev I."/>
            <person name="Van Etten J."/>
            <person name="Lomsadze A."/>
            <person name="Borodovsky M."/>
        </authorList>
    </citation>
    <scope>NUCLEOTIDE SEQUENCE [LARGE SCALE GENOMIC DNA]</scope>
    <source>
        <strain evidence="11 12">C-169</strain>
    </source>
</reference>
<dbReference type="OrthoDB" id="510207at2759"/>
<dbReference type="RefSeq" id="XP_005650062.1">
    <property type="nucleotide sequence ID" value="XM_005650005.1"/>
</dbReference>
<dbReference type="KEGG" id="csl:COCSUDRAFT_13807"/>
<dbReference type="PANTHER" id="PTHR11757:SF19">
    <property type="entry name" value="PROLYL ENDOPEPTIDASE-LIKE"/>
    <property type="match status" value="1"/>
</dbReference>
<evidence type="ECO:0000313" key="11">
    <source>
        <dbReference type="EMBL" id="EIE25518.1"/>
    </source>
</evidence>
<evidence type="ECO:0000256" key="5">
    <source>
        <dbReference type="ARBA" id="ARBA00045448"/>
    </source>
</evidence>
<dbReference type="InterPro" id="IPR002470">
    <property type="entry name" value="Peptidase_S9A"/>
</dbReference>
<evidence type="ECO:0000256" key="6">
    <source>
        <dbReference type="RuleBase" id="RU368024"/>
    </source>
</evidence>
<name>I0Z4E9_COCSC</name>
<evidence type="ECO:0000313" key="12">
    <source>
        <dbReference type="Proteomes" id="UP000007264"/>
    </source>
</evidence>
<evidence type="ECO:0000256" key="1">
    <source>
        <dbReference type="ARBA" id="ARBA00005228"/>
    </source>
</evidence>
<dbReference type="InterPro" id="IPR023302">
    <property type="entry name" value="Pept_S9A_N"/>
</dbReference>
<evidence type="ECO:0000259" key="9">
    <source>
        <dbReference type="Pfam" id="PF00326"/>
    </source>
</evidence>
<dbReference type="SUPFAM" id="SSF53474">
    <property type="entry name" value="alpha/beta-Hydrolases"/>
    <property type="match status" value="1"/>
</dbReference>
<dbReference type="GeneID" id="17043520"/>
<dbReference type="InterPro" id="IPR029058">
    <property type="entry name" value="AB_hydrolase_fold"/>
</dbReference>
<organism evidence="11 12">
    <name type="scientific">Coccomyxa subellipsoidea (strain C-169)</name>
    <name type="common">Green microalga</name>
    <dbReference type="NCBI Taxonomy" id="574566"/>
    <lineage>
        <taxon>Eukaryota</taxon>
        <taxon>Viridiplantae</taxon>
        <taxon>Chlorophyta</taxon>
        <taxon>core chlorophytes</taxon>
        <taxon>Trebouxiophyceae</taxon>
        <taxon>Trebouxiophyceae incertae sedis</taxon>
        <taxon>Coccomyxaceae</taxon>
        <taxon>Coccomyxa</taxon>
        <taxon>Coccomyxa subellipsoidea</taxon>
    </lineage>
</organism>
<dbReference type="PRINTS" id="PR00862">
    <property type="entry name" value="PROLIGOPTASE"/>
</dbReference>
<keyword evidence="2 6" id="KW-0645">Protease</keyword>
<gene>
    <name evidence="11" type="ORF">COCSUDRAFT_13807</name>
</gene>
<keyword evidence="8" id="KW-0812">Transmembrane</keyword>
<dbReference type="GO" id="GO:0006508">
    <property type="term" value="P:proteolysis"/>
    <property type="evidence" value="ECO:0007669"/>
    <property type="project" value="UniProtKB-KW"/>
</dbReference>
<keyword evidence="12" id="KW-1185">Reference proteome</keyword>
<evidence type="ECO:0000256" key="8">
    <source>
        <dbReference type="SAM" id="Phobius"/>
    </source>
</evidence>
<dbReference type="PANTHER" id="PTHR11757">
    <property type="entry name" value="PROTEASE FAMILY S9A OLIGOPEPTIDASE"/>
    <property type="match status" value="1"/>
</dbReference>
<dbReference type="Gene3D" id="2.130.10.120">
    <property type="entry name" value="Prolyl oligopeptidase, N-terminal domain"/>
    <property type="match status" value="1"/>
</dbReference>
<protein>
    <recommendedName>
        <fullName evidence="6">Prolyl endopeptidase</fullName>
        <ecNumber evidence="6">3.4.21.-</ecNumber>
    </recommendedName>
</protein>
<dbReference type="InterPro" id="IPR001375">
    <property type="entry name" value="Peptidase_S9_cat"/>
</dbReference>
<dbReference type="SUPFAM" id="SSF50993">
    <property type="entry name" value="Peptidase/esterase 'gauge' domain"/>
    <property type="match status" value="1"/>
</dbReference>
<feature type="non-terminal residue" evidence="11">
    <location>
        <position position="1"/>
    </location>
</feature>
<sequence>LAVGAKPPVAVQKPLLFPKWGHKRQDNWAWLRDDRRKDPQVLQYLKEENSFADAVLGGALADDLENEMKARTAHDDHSVPQRVDLFWYYSYRRQGDQYRIQCRRKVPQGASVFMEDDVMNSKAAEEVLLDENKEAHGHKFFDLGGFQATDHRYLAYAVDFSGNESYAIYVKDIGEDTVVPISGVHDASGQLAWALDNQTLFFTTTNKTLRSDKLWRWQINSTAQGAQQIYNEPDEAFHLELTHTRSRKYLLLYGRSEVTKYLLYLPAHTPLGNLTVLGPKVHARKYSQAADWGDMWIMLESDMQKDTLNAELLLLPMSNSTDLMQLEPITTLVLIEHRHDVELEDFELSQRHLALLQRVNGLSTLKIFTLEEQTQNHTTLGEGRAVTFEEESYSLGFGKQGPLDSPVIRVVYSSFVTPDSTYDINAMTGRRVLKKQKQVLGGFDKEQYRTFRLWAPSDGGVQVPVSVVHKKGSVRLDGSDPLLLHAYGAYGAAQDADFDSKRLSLLDRGFIYAIAHVRGGGDLGQYWYLDGKLLNKNNTFLDLIAAAQLLIAEGYTSPERLCLWGRSAGGLTVAATINMRPELFKAAILDVPFVDVIATMSDPGLPLTVTEYEEWGNTIANQTMYEYMLSYSPLDNVRRQPYPNMLATGAWNDARVAYWEPAKWVAKTRALATNEPLILLMENMAAGHFGNSGFFSSLHETALKYAFLLRITCTAVDVSAVSTESEESGVCVPCVAIFVVVVAGFGGLLVGSLYYGGTVLQSWRKAGEGRGQGIREVAMQGFKREMARDGSEEDEPLDRRREVQQENERLIPEDDR</sequence>
<dbReference type="Gene3D" id="3.40.50.1820">
    <property type="entry name" value="alpha/beta hydrolase"/>
    <property type="match status" value="1"/>
</dbReference>
<evidence type="ECO:0000256" key="7">
    <source>
        <dbReference type="SAM" id="MobiDB-lite"/>
    </source>
</evidence>
<feature type="compositionally biased region" description="Basic and acidic residues" evidence="7">
    <location>
        <begin position="797"/>
        <end position="816"/>
    </location>
</feature>
<dbReference type="EC" id="3.4.21.-" evidence="6"/>
<feature type="domain" description="Peptidase S9A N-terminal" evidence="10">
    <location>
        <begin position="21"/>
        <end position="436"/>
    </location>
</feature>
<feature type="transmembrane region" description="Helical" evidence="8">
    <location>
        <begin position="735"/>
        <end position="755"/>
    </location>
</feature>
<comment type="caution">
    <text evidence="11">The sequence shown here is derived from an EMBL/GenBank/DDBJ whole genome shotgun (WGS) entry which is preliminary data.</text>
</comment>
<evidence type="ECO:0000256" key="2">
    <source>
        <dbReference type="ARBA" id="ARBA00022670"/>
    </source>
</evidence>
<proteinExistence type="inferred from homology"/>